<dbReference type="EMBL" id="AFNH02000505">
    <property type="protein sequence ID" value="EZG67648.1"/>
    <property type="molecule type" value="Genomic_DNA"/>
</dbReference>
<feature type="region of interest" description="Disordered" evidence="1">
    <location>
        <begin position="461"/>
        <end position="521"/>
    </location>
</feature>
<feature type="compositionally biased region" description="Basic and acidic residues" evidence="1">
    <location>
        <begin position="490"/>
        <end position="515"/>
    </location>
</feature>
<sequence length="667" mass="72414">MISQQELILAQSTQLANLRIEVDGLRESLQSMYSDVELRINSVLKEAQASALRSFISTPHPACIKEPDEDYQYWLIMANELNKLRLQLHHFMEGTRVQLYILHNGIRDLVQDERPRVDPSLERLVNHYGLPNSNLPDDVSPFISAPIISSPTSGRPTQPNDSLNGHDTPIETPVPIETRVPTETRVPCDIHQMIPLGNSDITPSPAQKVIGHKKVSDVDSEEQCVDWDEPQQSPATKILSKDAFIKVSGQNMILSNIPRPSGQLGGAGELPPDLRRLGDEAPVGVEAEELESPPQELQPQLLQPRASVEHRTPVQSEQLLVPTTMRTVAPSSTSQSATAVIFPTVSPSLKQTFGVQLLVSGTEANSHFEDVNRIVDELGDTAEFDDTAMAPLLPTESAVLIRDEIEEIQEAHKFQADRHHGVCIDDSAMYGRPFCPDYDDAETFIPTAFPIEATCHGSLYPRGPDPGRGEHGAKAERGLVGEPTGAGKEVSGKEVSGKEIPGKEIPDKEIPDKEVPGNAGSAEVSVKEVFVPDKGVSEMEVSGKEVSLSGNPFGKKRPSHAEEPRSPAPTSKKGAASGKVRQRVVGTLFEHRPPVFTAPSSSQLTRRIEPGSLDERPATLAQAFMVSPATATVGRPVTPSVGAYDLVGQSPLTPRGGKRNKYLAGEE</sequence>
<proteinExistence type="predicted"/>
<protein>
    <submittedName>
        <fullName evidence="2">Uncharacterized protein</fullName>
    </submittedName>
</protein>
<dbReference type="AlphaFoldDB" id="A0A023B7S7"/>
<comment type="caution">
    <text evidence="2">The sequence shown here is derived from an EMBL/GenBank/DDBJ whole genome shotgun (WGS) entry which is preliminary data.</text>
</comment>
<feature type="region of interest" description="Disordered" evidence="1">
    <location>
        <begin position="148"/>
        <end position="174"/>
    </location>
</feature>
<feature type="compositionally biased region" description="Polar residues" evidence="1">
    <location>
        <begin position="154"/>
        <end position="165"/>
    </location>
</feature>
<evidence type="ECO:0000313" key="2">
    <source>
        <dbReference type="EMBL" id="EZG67648.1"/>
    </source>
</evidence>
<feature type="region of interest" description="Disordered" evidence="1">
    <location>
        <begin position="256"/>
        <end position="277"/>
    </location>
</feature>
<dbReference type="Proteomes" id="UP000019763">
    <property type="component" value="Unassembled WGS sequence"/>
</dbReference>
<reference evidence="2" key="1">
    <citation type="submission" date="2013-12" db="EMBL/GenBank/DDBJ databases">
        <authorList>
            <person name="Omoto C.K."/>
            <person name="Sibley D."/>
            <person name="Venepally P."/>
            <person name="Hadjithomas M."/>
            <person name="Karamycheva S."/>
            <person name="Brunk B."/>
            <person name="Roos D."/>
            <person name="Caler E."/>
            <person name="Lorenzi H."/>
        </authorList>
    </citation>
    <scope>NUCLEOTIDE SEQUENCE</scope>
</reference>
<organism evidence="2 3">
    <name type="scientific">Gregarina niphandrodes</name>
    <name type="common">Septate eugregarine</name>
    <dbReference type="NCBI Taxonomy" id="110365"/>
    <lineage>
        <taxon>Eukaryota</taxon>
        <taxon>Sar</taxon>
        <taxon>Alveolata</taxon>
        <taxon>Apicomplexa</taxon>
        <taxon>Conoidasida</taxon>
        <taxon>Gregarinasina</taxon>
        <taxon>Eugregarinorida</taxon>
        <taxon>Gregarinidae</taxon>
        <taxon>Gregarina</taxon>
    </lineage>
</organism>
<dbReference type="VEuPathDB" id="CryptoDB:GNI_067110"/>
<keyword evidence="3" id="KW-1185">Reference proteome</keyword>
<feature type="compositionally biased region" description="Basic and acidic residues" evidence="1">
    <location>
        <begin position="465"/>
        <end position="479"/>
    </location>
</feature>
<feature type="region of interest" description="Disordered" evidence="1">
    <location>
        <begin position="648"/>
        <end position="667"/>
    </location>
</feature>
<name>A0A023B7S7_GRENI</name>
<evidence type="ECO:0000313" key="3">
    <source>
        <dbReference type="Proteomes" id="UP000019763"/>
    </source>
</evidence>
<dbReference type="RefSeq" id="XP_011130177.1">
    <property type="nucleotide sequence ID" value="XM_011131875.1"/>
</dbReference>
<evidence type="ECO:0000256" key="1">
    <source>
        <dbReference type="SAM" id="MobiDB-lite"/>
    </source>
</evidence>
<dbReference type="GeneID" id="22912462"/>
<accession>A0A023B7S7</accession>
<feature type="region of interest" description="Disordered" evidence="1">
    <location>
        <begin position="535"/>
        <end position="607"/>
    </location>
</feature>
<gene>
    <name evidence="2" type="ORF">GNI_067110</name>
</gene>